<evidence type="ECO:0000259" key="8">
    <source>
        <dbReference type="PROSITE" id="PS50030"/>
    </source>
</evidence>
<feature type="compositionally biased region" description="Low complexity" evidence="7">
    <location>
        <begin position="2477"/>
        <end position="2498"/>
    </location>
</feature>
<feature type="region of interest" description="Disordered" evidence="7">
    <location>
        <begin position="2476"/>
        <end position="2498"/>
    </location>
</feature>
<evidence type="ECO:0000256" key="2">
    <source>
        <dbReference type="ARBA" id="ARBA00022771"/>
    </source>
</evidence>
<dbReference type="GO" id="GO:0034450">
    <property type="term" value="F:ubiquitin-ubiquitin ligase activity"/>
    <property type="evidence" value="ECO:0007669"/>
    <property type="project" value="TreeGrafter"/>
</dbReference>
<dbReference type="CDD" id="cd14423">
    <property type="entry name" value="CUE_UBR5"/>
    <property type="match status" value="1"/>
</dbReference>
<dbReference type="InterPro" id="IPR000569">
    <property type="entry name" value="HECT_dom"/>
</dbReference>
<feature type="domain" description="PABC" evidence="11">
    <location>
        <begin position="2659"/>
        <end position="2736"/>
    </location>
</feature>
<evidence type="ECO:0000259" key="10">
    <source>
        <dbReference type="PROSITE" id="PS51157"/>
    </source>
</evidence>
<feature type="compositionally biased region" description="Pro residues" evidence="7">
    <location>
        <begin position="1872"/>
        <end position="1881"/>
    </location>
</feature>
<feature type="domain" description="UBA" evidence="8">
    <location>
        <begin position="167"/>
        <end position="209"/>
    </location>
</feature>
<feature type="region of interest" description="Disordered" evidence="7">
    <location>
        <begin position="2735"/>
        <end position="2761"/>
    </location>
</feature>
<dbReference type="PROSITE" id="PS51157">
    <property type="entry name" value="ZF_UBR"/>
    <property type="match status" value="1"/>
</dbReference>
<evidence type="ECO:0000256" key="3">
    <source>
        <dbReference type="ARBA" id="ARBA00022786"/>
    </source>
</evidence>
<dbReference type="InterPro" id="IPR015940">
    <property type="entry name" value="UBA"/>
</dbReference>
<feature type="compositionally biased region" description="Polar residues" evidence="7">
    <location>
        <begin position="2093"/>
        <end position="2104"/>
    </location>
</feature>
<dbReference type="Gene3D" id="2.130.10.30">
    <property type="entry name" value="Regulator of chromosome condensation 1/beta-lactamase-inhibitor protein II"/>
    <property type="match status" value="1"/>
</dbReference>
<feature type="compositionally biased region" description="Polar residues" evidence="7">
    <location>
        <begin position="2333"/>
        <end position="2343"/>
    </location>
</feature>
<dbReference type="Pfam" id="PF00658">
    <property type="entry name" value="MLLE"/>
    <property type="match status" value="1"/>
</dbReference>
<feature type="region of interest" description="Disordered" evidence="7">
    <location>
        <begin position="601"/>
        <end position="621"/>
    </location>
</feature>
<dbReference type="SMART" id="SM00396">
    <property type="entry name" value="ZnF_UBR1"/>
    <property type="match status" value="1"/>
</dbReference>
<feature type="compositionally biased region" description="Low complexity" evidence="7">
    <location>
        <begin position="601"/>
        <end position="620"/>
    </location>
</feature>
<feature type="region of interest" description="Disordered" evidence="7">
    <location>
        <begin position="2582"/>
        <end position="2601"/>
    </location>
</feature>
<dbReference type="InterPro" id="IPR009091">
    <property type="entry name" value="RCC1/BLIP-II"/>
</dbReference>
<dbReference type="Gene3D" id="1.10.8.10">
    <property type="entry name" value="DNA helicase RuvA subunit, C-terminal domain"/>
    <property type="match status" value="1"/>
</dbReference>
<dbReference type="CDD" id="cd19675">
    <property type="entry name" value="UBR-box_UBR5"/>
    <property type="match status" value="1"/>
</dbReference>
<dbReference type="EMBL" id="JI163862">
    <property type="protein sequence ID" value="ADY39831.1"/>
    <property type="molecule type" value="mRNA"/>
</dbReference>
<dbReference type="InterPro" id="IPR002004">
    <property type="entry name" value="PABP_HYD_C"/>
</dbReference>
<dbReference type="Pfam" id="PF11547">
    <property type="entry name" value="E3_UbLigase_EDD"/>
    <property type="match status" value="1"/>
</dbReference>
<dbReference type="SMART" id="SM00517">
    <property type="entry name" value="PolyA"/>
    <property type="match status" value="1"/>
</dbReference>
<dbReference type="PANTHER" id="PTHR46276">
    <property type="entry name" value="E3 UBIQUITIN-PROTEIN LIGASE UBR5"/>
    <property type="match status" value="1"/>
</dbReference>
<evidence type="ECO:0000256" key="4">
    <source>
        <dbReference type="ARBA" id="ARBA00022833"/>
    </source>
</evidence>
<feature type="compositionally biased region" description="Low complexity" evidence="7">
    <location>
        <begin position="101"/>
        <end position="125"/>
    </location>
</feature>
<dbReference type="PROSITE" id="PS50237">
    <property type="entry name" value="HECT"/>
    <property type="match status" value="1"/>
</dbReference>
<dbReference type="GO" id="GO:0003723">
    <property type="term" value="F:RNA binding"/>
    <property type="evidence" value="ECO:0007669"/>
    <property type="project" value="InterPro"/>
</dbReference>
<protein>
    <submittedName>
        <fullName evidence="12">E3 ubiquitin-protein ligase UBR5</fullName>
    </submittedName>
</protein>
<sequence length="3083" mass="338681">MDDQKQLLLFAQSLPGEDHCLVDRIKEATSARNRYGAMTTFALSHIEANNITQMVVGRSHVAFLFKNGRVARLAYQLTVSKEEGTCNDEKPSSGGGGMGGPSSTNSAAGATNTSGNSSGSGSSSTVAALNRTAKIRRVMLATRRSAALGERAGVIVDRTRPLVPVSDIPEDLIAQAQVVLQGKSRDVIVRELQRTNLNVNEAVNNLLSRDDEEADEMDDGSESYLPEELLSLLDAGLRSDARGTAVIDHDAFYAAAGEGFDYVVARDIARKRADRGEKKSEKAKETSASGTSTKIKICDRLQYWGREEDSFPIGVSKFTKIVAMHSELVALADNGFIYGWAWDNDGNGSMTAHPFGVMILANAPNEEKFVDIVACAYRACLLTSSNRVASFLDCGACGARVSTQLLMPLSDIPDGEKVTSMHVCPMFSLIRTHTNSLYWWGIYPFNERRKLWERVRSRSRRHVTFDVTEIVQGCEVRTKSHPIYTAGSIAVSFVTGTPMIGTLMESAWTLAELCRFRVQTPEQYDASTGEEGACSQTDKKSAVNQNGKRPREESTTPNFREAAWALSDVIFIHEESSQDTAVVKIVDGAYCGIIYKSPASPPKASTSLDGTQSSDGSQQQNELAKLRLMRKDDLIVVSPTSKTPRSPQNFQKQLQKITLPGSLSLRKLHAVTVDNTGLRVLVEKRGRLHLARVSVFGKLLSDHLLPMNSTALYGTAQCQPQLENYGDESLMVIRDGNGSMVPMCRDAVGGFREPVYLGMPPVHRFAVGLRHSESDVEVNGGGSTSACNSSSRQITRTGVLVTLVAPTPSSIQPSFPSLMQAILYCDTKGVELILDALRKESADTIMWEVALSRCDGNRNILHAAVMNAFAATNREDEDTVDVAIDFDKKITPSETARIEMAAAEQTRASYDQRWQRILRRRGGDPGEQLFFRDLITPMRRPGHEVGNVEDVLADIAKSFDDNKKAPIFFESVKDNSSMPILISPVAEMKQRQLNAIEIAKTICRHPTASAHLYELLTTRDIHGHTPFMCAINVRAYSAAYVIWMAIEFLQRDVATGVMAIPGKKQTPESIINAAIFPAGSKPDDSPLFVLCVNDTCSFTWTGDEHINQDIFECKTCGLVGTLCCCTECAFTCHRNHDCKLKRTSPTAYCDCWEKCSCKALVSGNTIRREKLLETMLHCTDLINQVDSRGEHLMLFLARTVGRQLVEQEHYQRRNAANKPKTAAASDGVTPEHDLEPPKFARTAFVKLLADWQSVKSVIMLGVKWPQRDALVIEEVFHLNQQSGTSHLDKFVFTLLAKCTEAHMDSLLNTLITESNKKDFGEEKRDPDIDFVIARFIRSVIRLFAVLTLLSPVAAGVAAAASSGAILMPVTNNGTALRRSLGSSFHAVSFSGLLSLVRTSNGRDNSAAKEAKRKSVTNFVLKCRRVFQTLISYSINELCNIADALIAPVRRGILKPTALIQQTNSSADCLEMLERYLAGEVDLSSLSTSRLDEVTTTKTAPKRRRQSSRRDTDHGGEDESHSNAGGALNALINVVDSDNSSDSESDEVTSVRHPVSQESIADNVDTVEDEQRPKRYRGSYDDEELLSMSGDEGDDESMDSVSTPPDRDDEPTSHDNETNAEDDDAGEDGDSEVIVEYAGDERRGRREEDEGDRSYGEDDVYDMGDEDERYEREEEVEEGEGNDEREGNGNGDEERERDDEGSESTFSESNREGDDPYAFRVSTRSGHRSGEERRVTANRGNQNHSARTSNSADAAAERPNIADSENGSQTRGDTHEGGHQETGNGARPANTERSADDRQSNNADETNAGRNAEDDEVQNVTSASEGNSHERRTTSAMRVLFASDVDGASRSNAASRLAGVRSGRRNATFGDDLPPPPPPPPSSSNGDGSARTSGVTSGRNNTVPLTWAVRRISSTSRRGSTRSRGVEHDGENSDENDRFADSPSNGRSPSQHLRDAAAGEEDAQSSVNKTSQQLAMSFSIVARVIIDLMPMLVDYREYSKSSYSHIPKMLELNDSIVAAVRREIEERLCPTWRWMESILDRTEAQLRFGNALMWSPAGALIVNNGRKSSGRKDEERRRGGRPGSVIYSPVSRPEYTTTAQSSSGRESGGKKNDDESQQVISRSDFFGYILSLMRSSAAENGDDVPIIEFNALKALAFVADAYLSFVDMLERIDSVIANANGDQQNTAAPTQFVDMFEEEEEMESDDRSSPSVTTVRQFFQRSNSLLYPGITASANHHAFEHKCSDSLALAERPQILRPGVEKEQLFGLPIEQRSAQDHERSAREHGTEYPAHQGLAAPWSSFKDFMPPTSTVKSETRDAAAPGRPNVIVHARSVSGSDTTSAIPSKTRRRASSSLSTSPSIPPPRGFAPIKLDSLMSSLHEKNQSHLHRSLARWKHALSLMAKAYHEQLMSGYGEELATSVLLTEMAGFSIREAQFRKKMEKFKAAQTKDLVFEVERDKQELIAQTIRQLNMHYTRRTTPTNSNASQSSSIAGSLSTGRESGIVGRGGVRLVSLGSFWSNGSPQGSTPEGNNPPLACHKVKVTFKDEPGEGTGVARSFYSAVADAFLTMQSLPDEHHVLTAFGTASSSDNTPQSSSRAPWSRNTIRERSAVLLGNLTISGRRRGLRNRYTLSVNSQPYFSLQQPHLNETPADGAEIGRHATSNVDGLAPLARWEPDRETLGERLLARVRAIRPALCNKITGMLLDLQPHQLITIVASEDLLRSHVEEAADMLMAAGLGNNSRPSDAPSSSGGGEQCEPTSADSAIAKAASTPNLQGVSTSSAVDDDTAPLFYRASKGGYYTPIAGKNTPHRLNAFRNVGRMIGICLMQMEIFPLHVCRHVLKFILGRPINWFDLAFYDPTLFESMRTLVFNDGPIRPDQINELLLTFEVYLPIEEGGGVVELKRGGSKIPVTHENVVEYIYRFVEARMLGNHLKCLEAIKQGVYDVIPAGSLAHMTSEDLRLLLCGTQEVSMTLMQSYTTFTDESSAAADVLQRFKSWFWSVCSKFTSQEKQDLVFFWTGSPSLPSSEVGFQPLPTVLVRPADDQHLPTANTCISRLYLPLYSSKKVLRTKLLMAIKAKNFGFV</sequence>
<feature type="region of interest" description="Disordered" evidence="7">
    <location>
        <begin position="1211"/>
        <end position="1233"/>
    </location>
</feature>
<feature type="region of interest" description="Disordered" evidence="7">
    <location>
        <begin position="83"/>
        <end position="125"/>
    </location>
</feature>
<dbReference type="InterPro" id="IPR035983">
    <property type="entry name" value="Hect_E3_ubiquitin_ligase"/>
</dbReference>
<feature type="domain" description="UBR-type" evidence="10">
    <location>
        <begin position="1094"/>
        <end position="1162"/>
    </location>
</feature>
<dbReference type="Pfam" id="PF00632">
    <property type="entry name" value="HECT"/>
    <property type="match status" value="1"/>
</dbReference>
<feature type="compositionally biased region" description="Acidic residues" evidence="7">
    <location>
        <begin position="1617"/>
        <end position="1632"/>
    </location>
</feature>
<feature type="compositionally biased region" description="Polar residues" evidence="7">
    <location>
        <begin position="1737"/>
        <end position="1751"/>
    </location>
</feature>
<feature type="region of interest" description="Disordered" evidence="7">
    <location>
        <begin position="2308"/>
        <end position="2366"/>
    </location>
</feature>
<feature type="region of interest" description="Disordered" evidence="7">
    <location>
        <begin position="2063"/>
        <end position="2115"/>
    </location>
</feature>
<proteinExistence type="evidence at transcript level"/>
<feature type="compositionally biased region" description="Basic and acidic residues" evidence="7">
    <location>
        <begin position="1507"/>
        <end position="1520"/>
    </location>
</feature>
<organism evidence="12">
    <name type="scientific">Ascaris suum</name>
    <name type="common">Pig roundworm</name>
    <name type="synonym">Ascaris lumbricoides</name>
    <dbReference type="NCBI Taxonomy" id="6253"/>
    <lineage>
        <taxon>Eukaryota</taxon>
        <taxon>Metazoa</taxon>
        <taxon>Ecdysozoa</taxon>
        <taxon>Nematoda</taxon>
        <taxon>Chromadorea</taxon>
        <taxon>Rhabditida</taxon>
        <taxon>Spirurina</taxon>
        <taxon>Ascaridomorpha</taxon>
        <taxon>Ascaridoidea</taxon>
        <taxon>Ascarididae</taxon>
        <taxon>Ascaris</taxon>
    </lineage>
</organism>
<evidence type="ECO:0000259" key="9">
    <source>
        <dbReference type="PROSITE" id="PS50237"/>
    </source>
</evidence>
<evidence type="ECO:0000256" key="1">
    <source>
        <dbReference type="ARBA" id="ARBA00022723"/>
    </source>
</evidence>
<feature type="active site" description="Glycyl thioester intermediate" evidence="5">
    <location>
        <position position="3052"/>
    </location>
</feature>
<dbReference type="SMART" id="SM00119">
    <property type="entry name" value="HECTc"/>
    <property type="match status" value="1"/>
</dbReference>
<dbReference type="GO" id="GO:0090263">
    <property type="term" value="P:positive regulation of canonical Wnt signaling pathway"/>
    <property type="evidence" value="ECO:0007669"/>
    <property type="project" value="TreeGrafter"/>
</dbReference>
<evidence type="ECO:0000256" key="5">
    <source>
        <dbReference type="PROSITE-ProRule" id="PRU00104"/>
    </source>
</evidence>
<dbReference type="PROSITE" id="PS50030">
    <property type="entry name" value="UBA"/>
    <property type="match status" value="1"/>
</dbReference>
<dbReference type="GO" id="GO:0008270">
    <property type="term" value="F:zinc ion binding"/>
    <property type="evidence" value="ECO:0007669"/>
    <property type="project" value="UniProtKB-KW"/>
</dbReference>
<evidence type="ECO:0000256" key="6">
    <source>
        <dbReference type="PROSITE-ProRule" id="PRU00508"/>
    </source>
</evidence>
<evidence type="ECO:0000313" key="12">
    <source>
        <dbReference type="EMBL" id="ADY39831.1"/>
    </source>
</evidence>
<feature type="compositionally biased region" description="Polar residues" evidence="7">
    <location>
        <begin position="1884"/>
        <end position="1903"/>
    </location>
</feature>
<dbReference type="PANTHER" id="PTHR46276:SF1">
    <property type="entry name" value="E3 UBIQUITIN-PROTEIN LIGASE UBR5"/>
    <property type="match status" value="1"/>
</dbReference>
<keyword evidence="3 5" id="KW-0833">Ubl conjugation pathway</keyword>
<dbReference type="SUPFAM" id="SSF50985">
    <property type="entry name" value="RCC1/BLIP-II"/>
    <property type="match status" value="1"/>
</dbReference>
<dbReference type="GO" id="GO:0005737">
    <property type="term" value="C:cytoplasm"/>
    <property type="evidence" value="ECO:0007669"/>
    <property type="project" value="TreeGrafter"/>
</dbReference>
<dbReference type="FunFam" id="3.30.2410.10:FF:000008">
    <property type="entry name" value="Putative E3 ubiquitin-protein ligase UBR5"/>
    <property type="match status" value="1"/>
</dbReference>
<feature type="compositionally biased region" description="Basic and acidic residues" evidence="7">
    <location>
        <begin position="1638"/>
        <end position="1655"/>
    </location>
</feature>
<dbReference type="GO" id="GO:0000209">
    <property type="term" value="P:protein polyubiquitination"/>
    <property type="evidence" value="ECO:0007669"/>
    <property type="project" value="TreeGrafter"/>
</dbReference>
<dbReference type="FunFam" id="1.10.8.10:FF:000009">
    <property type="entry name" value="Putative E3 ubiquitin-protein ligase UBR5"/>
    <property type="match status" value="1"/>
</dbReference>
<keyword evidence="1" id="KW-0479">Metal-binding</keyword>
<name>F1KPM7_ASCSU</name>
<dbReference type="InterPro" id="IPR024725">
    <property type="entry name" value="UBR5_UBA"/>
</dbReference>
<feature type="compositionally biased region" description="Polar residues" evidence="7">
    <location>
        <begin position="2737"/>
        <end position="2748"/>
    </location>
</feature>
<evidence type="ECO:0000259" key="11">
    <source>
        <dbReference type="PROSITE" id="PS51309"/>
    </source>
</evidence>
<dbReference type="SUPFAM" id="SSF56204">
    <property type="entry name" value="Hect, E3 ligase catalytic domain"/>
    <property type="match status" value="1"/>
</dbReference>
<feature type="compositionally biased region" description="Polar residues" evidence="7">
    <location>
        <begin position="1941"/>
        <end position="1950"/>
    </location>
</feature>
<feature type="zinc finger region" description="UBR-type" evidence="6">
    <location>
        <begin position="1094"/>
        <end position="1162"/>
    </location>
</feature>
<dbReference type="GO" id="GO:0043130">
    <property type="term" value="F:ubiquitin binding"/>
    <property type="evidence" value="ECO:0007669"/>
    <property type="project" value="InterPro"/>
</dbReference>
<dbReference type="Gene3D" id="3.30.2160.10">
    <property type="entry name" value="Hect, E3 ligase catalytic domain"/>
    <property type="match status" value="1"/>
</dbReference>
<keyword evidence="4" id="KW-0862">Zinc</keyword>
<dbReference type="InterPro" id="IPR003126">
    <property type="entry name" value="Znf_UBR"/>
</dbReference>
<feature type="compositionally biased region" description="Polar residues" evidence="7">
    <location>
        <begin position="1799"/>
        <end position="1808"/>
    </location>
</feature>
<dbReference type="GO" id="GO:0005634">
    <property type="term" value="C:nucleus"/>
    <property type="evidence" value="ECO:0007669"/>
    <property type="project" value="TreeGrafter"/>
</dbReference>
<accession>F1KPM7</accession>
<dbReference type="Gene3D" id="3.30.2410.10">
    <property type="entry name" value="Hect, E3 ligase catalytic domain"/>
    <property type="match status" value="1"/>
</dbReference>
<feature type="region of interest" description="Disordered" evidence="7">
    <location>
        <begin position="527"/>
        <end position="559"/>
    </location>
</feature>
<feature type="compositionally biased region" description="Acidic residues" evidence="7">
    <location>
        <begin position="1690"/>
        <end position="1701"/>
    </location>
</feature>
<feature type="compositionally biased region" description="Basic and acidic residues" evidence="7">
    <location>
        <begin position="1923"/>
        <end position="1939"/>
    </location>
</feature>
<reference evidence="12" key="1">
    <citation type="journal article" date="2011" name="Genome Res.">
        <title>Deep small RNA sequencing from the nematode Ascaris reveals conservation, functional diversification, and novel developmental profiles.</title>
        <authorList>
            <person name="Wang J."/>
            <person name="Czech B."/>
            <person name="Crunk A."/>
            <person name="Wallace A."/>
            <person name="Mitreva M."/>
            <person name="Hannon G.J."/>
            <person name="Davis R.E."/>
        </authorList>
    </citation>
    <scope>NUCLEOTIDE SEQUENCE</scope>
</reference>
<feature type="compositionally biased region" description="Acidic residues" evidence="7">
    <location>
        <begin position="1656"/>
        <end position="1680"/>
    </location>
</feature>
<dbReference type="InterPro" id="IPR047503">
    <property type="entry name" value="UBR-box_UBR5"/>
</dbReference>
<feature type="domain" description="HECT" evidence="9">
    <location>
        <begin position="2798"/>
        <end position="3083"/>
    </location>
</feature>
<feature type="region of interest" description="Disordered" evidence="7">
    <location>
        <begin position="1488"/>
        <end position="1970"/>
    </location>
</feature>
<dbReference type="Gene3D" id="1.10.1900.10">
    <property type="entry name" value="c-terminal domain of poly(a) binding protein"/>
    <property type="match status" value="1"/>
</dbReference>
<dbReference type="PROSITE" id="PS51309">
    <property type="entry name" value="PABC"/>
    <property type="match status" value="1"/>
</dbReference>
<dbReference type="SUPFAM" id="SSF63570">
    <property type="entry name" value="PABC (PABP) domain"/>
    <property type="match status" value="1"/>
</dbReference>
<evidence type="ECO:0000256" key="7">
    <source>
        <dbReference type="SAM" id="MobiDB-lite"/>
    </source>
</evidence>
<keyword evidence="2" id="KW-0863">Zinc-finger</keyword>
<dbReference type="InterPro" id="IPR036053">
    <property type="entry name" value="PABP-dom"/>
</dbReference>
<feature type="compositionally biased region" description="Acidic residues" evidence="7">
    <location>
        <begin position="1580"/>
        <end position="1597"/>
    </location>
</feature>